<protein>
    <submittedName>
        <fullName evidence="8">Transposase</fullName>
    </submittedName>
</protein>
<dbReference type="PANTHER" id="PTHR30405:SF11">
    <property type="entry name" value="RNA-GUIDED DNA ENDONUCLEASE RV2885C-RELATED"/>
    <property type="match status" value="1"/>
</dbReference>
<dbReference type="InterPro" id="IPR010095">
    <property type="entry name" value="Cas12f1-like_TNB"/>
</dbReference>
<dbReference type="Pfam" id="PF07282">
    <property type="entry name" value="Cas12f1-like_TNB"/>
    <property type="match status" value="1"/>
</dbReference>
<dbReference type="RefSeq" id="WP_069293851.1">
    <property type="nucleotide sequence ID" value="NZ_LWAF01000021.1"/>
</dbReference>
<keyword evidence="9" id="KW-1185">Reference proteome</keyword>
<dbReference type="GO" id="GO:0032196">
    <property type="term" value="P:transposition"/>
    <property type="evidence" value="ECO:0007669"/>
    <property type="project" value="UniProtKB-KW"/>
</dbReference>
<evidence type="ECO:0000313" key="9">
    <source>
        <dbReference type="Proteomes" id="UP000094570"/>
    </source>
</evidence>
<dbReference type="AlphaFoldDB" id="A0A1E3G0K4"/>
<dbReference type="OrthoDB" id="47831at2"/>
<feature type="domain" description="Probable transposase IS891/IS1136/IS1341" evidence="6">
    <location>
        <begin position="189"/>
        <end position="293"/>
    </location>
</feature>
<dbReference type="EMBL" id="LWAF01000021">
    <property type="protein sequence ID" value="ODN29752.1"/>
    <property type="molecule type" value="Genomic_DNA"/>
</dbReference>
<reference evidence="9" key="1">
    <citation type="submission" date="2016-04" db="EMBL/GenBank/DDBJ databases">
        <title>The genome sequence project of a novel Fervidobacterium isolate from a hot spring in Thailand.</title>
        <authorList>
            <person name="Gonzalez J.M."/>
            <person name="Cuecas A."/>
            <person name="Kanoksilapatham W."/>
        </authorList>
    </citation>
    <scope>NUCLEOTIDE SEQUENCE [LARGE SCALE GENOMIC DNA]</scope>
    <source>
        <strain evidence="9">FC2004</strain>
    </source>
</reference>
<sequence length="408" mass="46462">MLLKEYITKSFVFDLSRKTDKKLAIIFGHLTYSASKLWNVANYEVEKNGVSIYELEHKLKDNFFARNLHSQSAQAVLQKLQVAWKNTFDRHTKRPRYQPKDGHFPVTWKENGFKVVGHKLRLSLSKQTKDYLKSAHGIESEYVWIELPRTLSLDSVKIQQVELVPYQAFGHISYSLRIIYREPIQDFKDRPQLNEHKVLAIDLGVSNFATCTDGAKSFIIDGRVLLSKLRLVNKKTARLKAVLDRQKLKTSKRLHRLYRYRQNYVNDFVHKASRSIVDYCFKNGIGVIVVGKLNHGIANIDIGSQNNQKLHQMPYGKFLQKLKYKAKTYGIQVIQIDEAYTSQTCSCCGAVDKNNRKHRGLYVCSSCGMVLNADVNGALNILKKVSPSSVAGVGVGALASPVRLRLVS</sequence>
<evidence type="ECO:0000256" key="2">
    <source>
        <dbReference type="ARBA" id="ARBA00011044"/>
    </source>
</evidence>
<feature type="domain" description="Cas12f1-like TNB" evidence="7">
    <location>
        <begin position="315"/>
        <end position="381"/>
    </location>
</feature>
<evidence type="ECO:0000256" key="4">
    <source>
        <dbReference type="ARBA" id="ARBA00023125"/>
    </source>
</evidence>
<keyword evidence="5" id="KW-0233">DNA recombination</keyword>
<dbReference type="InterPro" id="IPR001959">
    <property type="entry name" value="Transposase"/>
</dbReference>
<dbReference type="STRING" id="1008305.A4H02_09045"/>
<evidence type="ECO:0000256" key="5">
    <source>
        <dbReference type="ARBA" id="ARBA00023172"/>
    </source>
</evidence>
<comment type="similarity">
    <text evidence="2">In the N-terminal section; belongs to the transposase 2 family.</text>
</comment>
<accession>A0A1E3G0K4</accession>
<gene>
    <name evidence="8" type="ORF">A4H02_09045</name>
</gene>
<dbReference type="InterPro" id="IPR051399">
    <property type="entry name" value="RNA-guided_DNA_endo/Transpos"/>
</dbReference>
<evidence type="ECO:0000259" key="6">
    <source>
        <dbReference type="Pfam" id="PF01385"/>
    </source>
</evidence>
<dbReference type="GO" id="GO:0006310">
    <property type="term" value="P:DNA recombination"/>
    <property type="evidence" value="ECO:0007669"/>
    <property type="project" value="UniProtKB-KW"/>
</dbReference>
<dbReference type="Pfam" id="PF01385">
    <property type="entry name" value="OrfB_IS605"/>
    <property type="match status" value="1"/>
</dbReference>
<dbReference type="NCBIfam" id="NF040570">
    <property type="entry name" value="guided_TnpB"/>
    <property type="match status" value="1"/>
</dbReference>
<evidence type="ECO:0000313" key="8">
    <source>
        <dbReference type="EMBL" id="ODN29752.1"/>
    </source>
</evidence>
<proteinExistence type="inferred from homology"/>
<dbReference type="NCBIfam" id="TIGR01766">
    <property type="entry name" value="IS200/IS605 family accessory protein TnpB-like domain"/>
    <property type="match status" value="1"/>
</dbReference>
<evidence type="ECO:0000256" key="3">
    <source>
        <dbReference type="ARBA" id="ARBA00022578"/>
    </source>
</evidence>
<organism evidence="8 9">
    <name type="scientific">Fervidobacterium thailandense</name>
    <dbReference type="NCBI Taxonomy" id="1008305"/>
    <lineage>
        <taxon>Bacteria</taxon>
        <taxon>Thermotogati</taxon>
        <taxon>Thermotogota</taxon>
        <taxon>Thermotogae</taxon>
        <taxon>Thermotogales</taxon>
        <taxon>Fervidobacteriaceae</taxon>
        <taxon>Fervidobacterium</taxon>
    </lineage>
</organism>
<evidence type="ECO:0000259" key="7">
    <source>
        <dbReference type="Pfam" id="PF07282"/>
    </source>
</evidence>
<dbReference type="Proteomes" id="UP000094570">
    <property type="component" value="Unassembled WGS sequence"/>
</dbReference>
<dbReference type="PANTHER" id="PTHR30405">
    <property type="entry name" value="TRANSPOSASE"/>
    <property type="match status" value="1"/>
</dbReference>
<keyword evidence="4" id="KW-0238">DNA-binding</keyword>
<evidence type="ECO:0000256" key="1">
    <source>
        <dbReference type="ARBA" id="ARBA00008761"/>
    </source>
</evidence>
<name>A0A1E3G0K4_9BACT</name>
<comment type="similarity">
    <text evidence="1">In the C-terminal section; belongs to the transposase 35 family.</text>
</comment>
<dbReference type="GO" id="GO:0003677">
    <property type="term" value="F:DNA binding"/>
    <property type="evidence" value="ECO:0007669"/>
    <property type="project" value="UniProtKB-KW"/>
</dbReference>
<comment type="caution">
    <text evidence="8">The sequence shown here is derived from an EMBL/GenBank/DDBJ whole genome shotgun (WGS) entry which is preliminary data.</text>
</comment>
<keyword evidence="3" id="KW-0815">Transposition</keyword>